<feature type="transmembrane region" description="Helical" evidence="1">
    <location>
        <begin position="221"/>
        <end position="242"/>
    </location>
</feature>
<gene>
    <name evidence="2" type="ORF">FYJ26_03340</name>
</gene>
<feature type="transmembrane region" description="Helical" evidence="1">
    <location>
        <begin position="31"/>
        <end position="49"/>
    </location>
</feature>
<feature type="transmembrane region" description="Helical" evidence="1">
    <location>
        <begin position="147"/>
        <end position="164"/>
    </location>
</feature>
<comment type="caution">
    <text evidence="2">The sequence shown here is derived from an EMBL/GenBank/DDBJ whole genome shotgun (WGS) entry which is preliminary data.</text>
</comment>
<accession>A0A6N7VRF6</accession>
<dbReference type="Proteomes" id="UP000441925">
    <property type="component" value="Unassembled WGS sequence"/>
</dbReference>
<dbReference type="RefSeq" id="WP_154539591.1">
    <property type="nucleotide sequence ID" value="NZ_JAXDSU010000009.1"/>
</dbReference>
<dbReference type="AlphaFoldDB" id="A0A6N7VRF6"/>
<feature type="transmembrane region" description="Helical" evidence="1">
    <location>
        <begin position="120"/>
        <end position="141"/>
    </location>
</feature>
<dbReference type="EMBL" id="VULQ01000003">
    <property type="protein sequence ID" value="MSS77446.1"/>
    <property type="molecule type" value="Genomic_DNA"/>
</dbReference>
<keyword evidence="3" id="KW-1185">Reference proteome</keyword>
<feature type="transmembrane region" description="Helical" evidence="1">
    <location>
        <begin position="193"/>
        <end position="209"/>
    </location>
</feature>
<feature type="transmembrane region" description="Helical" evidence="1">
    <location>
        <begin position="171"/>
        <end position="187"/>
    </location>
</feature>
<feature type="transmembrane region" description="Helical" evidence="1">
    <location>
        <begin position="56"/>
        <end position="76"/>
    </location>
</feature>
<keyword evidence="1" id="KW-1133">Transmembrane helix</keyword>
<keyword evidence="1" id="KW-0812">Transmembrane</keyword>
<evidence type="ECO:0000313" key="3">
    <source>
        <dbReference type="Proteomes" id="UP000441925"/>
    </source>
</evidence>
<keyword evidence="1" id="KW-0472">Membrane</keyword>
<proteinExistence type="predicted"/>
<feature type="transmembrane region" description="Helical" evidence="1">
    <location>
        <begin position="248"/>
        <end position="266"/>
    </location>
</feature>
<evidence type="ECO:0000313" key="2">
    <source>
        <dbReference type="EMBL" id="MSS77446.1"/>
    </source>
</evidence>
<organism evidence="2 3">
    <name type="scientific">Anaerococcus porci</name>
    <dbReference type="NCBI Taxonomy" id="2652269"/>
    <lineage>
        <taxon>Bacteria</taxon>
        <taxon>Bacillati</taxon>
        <taxon>Bacillota</taxon>
        <taxon>Tissierellia</taxon>
        <taxon>Tissierellales</taxon>
        <taxon>Peptoniphilaceae</taxon>
        <taxon>Anaerococcus</taxon>
    </lineage>
</organism>
<evidence type="ECO:0008006" key="4">
    <source>
        <dbReference type="Google" id="ProtNLM"/>
    </source>
</evidence>
<reference evidence="2 3" key="1">
    <citation type="submission" date="2019-08" db="EMBL/GenBank/DDBJ databases">
        <title>In-depth cultivation of the pig gut microbiome towards novel bacterial diversity and tailored functional studies.</title>
        <authorList>
            <person name="Wylensek D."/>
            <person name="Hitch T.C.A."/>
            <person name="Clavel T."/>
        </authorList>
    </citation>
    <scope>NUCLEOTIDE SEQUENCE [LARGE SCALE GENOMIC DNA]</scope>
    <source>
        <strain evidence="2 3">WCA-380-WT-2B</strain>
    </source>
</reference>
<name>A0A6N7VRF6_9FIRM</name>
<sequence>MKKQKLIIADILALILSLIMIYLPLFTNKETFSWIYYSYITAYFASIFSNTKDRKVLFFFIPLISLSFIRAYIIGFDPTKPRILLNNLSEIIASNYKIILHIFILYLVERILTKVFGAYFTKICGIILFILYLLCFNTSYLKGLSPFNKYMFFGFIYFIFARINPSKKINPYLYIIAFLIFIIEIFIIDKTKIFIGFSIGFLLLTYLILKADIYEIGFEKYFLNSLLYLFVLIKFLLENLLYLSNLNLYISATIISFFISIIFYQFRIKIFDYLFLGVHKDNAKIIKSKKRA</sequence>
<protein>
    <recommendedName>
        <fullName evidence="4">Acyltransferase 3 domain-containing protein</fullName>
    </recommendedName>
</protein>
<feature type="transmembrane region" description="Helical" evidence="1">
    <location>
        <begin position="7"/>
        <end position="25"/>
    </location>
</feature>
<feature type="transmembrane region" description="Helical" evidence="1">
    <location>
        <begin position="88"/>
        <end position="108"/>
    </location>
</feature>
<evidence type="ECO:0000256" key="1">
    <source>
        <dbReference type="SAM" id="Phobius"/>
    </source>
</evidence>